<dbReference type="InterPro" id="IPR005225">
    <property type="entry name" value="Small_GTP-bd"/>
</dbReference>
<dbReference type="PRINTS" id="PR00326">
    <property type="entry name" value="GTP1OBG"/>
</dbReference>
<dbReference type="InterPro" id="IPR030388">
    <property type="entry name" value="G_ERA_dom"/>
</dbReference>
<dbReference type="InterPro" id="IPR027417">
    <property type="entry name" value="P-loop_NTPase"/>
</dbReference>
<feature type="domain" description="KH type-2" evidence="11">
    <location>
        <begin position="217"/>
        <end position="295"/>
    </location>
</feature>
<feature type="region of interest" description="G1" evidence="9">
    <location>
        <begin position="27"/>
        <end position="34"/>
    </location>
</feature>
<feature type="binding site" evidence="8">
    <location>
        <begin position="74"/>
        <end position="78"/>
    </location>
    <ligand>
        <name>GTP</name>
        <dbReference type="ChEBI" id="CHEBI:37565"/>
    </ligand>
</feature>
<dbReference type="PANTHER" id="PTHR42698:SF1">
    <property type="entry name" value="GTPASE ERA, MITOCHONDRIAL"/>
    <property type="match status" value="1"/>
</dbReference>
<reference evidence="13 14" key="1">
    <citation type="submission" date="2016-09" db="EMBL/GenBank/DDBJ databases">
        <title>Desulfuribacillus arsenicus sp. nov., an obligately anaerobic, dissimilatory arsenic- and antimonate-reducing bacterium isolated from anoxic sediments.</title>
        <authorList>
            <person name="Abin C.A."/>
            <person name="Hollibaugh J.T."/>
        </authorList>
    </citation>
    <scope>NUCLEOTIDE SEQUENCE [LARGE SCALE GENOMIC DNA]</scope>
    <source>
        <strain evidence="13 14">MLFW-2</strain>
    </source>
</reference>
<dbReference type="GO" id="GO:0000028">
    <property type="term" value="P:ribosomal small subunit assembly"/>
    <property type="evidence" value="ECO:0007669"/>
    <property type="project" value="TreeGrafter"/>
</dbReference>
<dbReference type="PROSITE" id="PS50823">
    <property type="entry name" value="KH_TYPE_2"/>
    <property type="match status" value="1"/>
</dbReference>
<evidence type="ECO:0000256" key="1">
    <source>
        <dbReference type="ARBA" id="ARBA00007921"/>
    </source>
</evidence>
<keyword evidence="6 8" id="KW-0342">GTP-binding</keyword>
<comment type="subunit">
    <text evidence="8">Monomer.</text>
</comment>
<evidence type="ECO:0000313" key="14">
    <source>
        <dbReference type="Proteomes" id="UP000095255"/>
    </source>
</evidence>
<sequence length="312" mass="35325">MLNEVWFKGERTLVNKNFKSGFVSIVGRPNVGKSTLLNKVMGQKIAIMSNKPQTTRNKIQGILTEESFQAIFIDTPGIHKPKHKLGEYMNQQATSTLREVDAILFLVEVDQEPGTGDIFIANLLKDLKTPIILVLNKMDLISKEMLLVRIGQYKDIVNAIAFIPISAIKGENTEVLLDEIKKLLPDGPMFFSADQVTDHPERFIIAELVREKVLHLTHEEIPHSIAVVVEHIAEREGTDTLFISAVIYTERPSQKGILIGKQGLLLKEIGKRARGDIERLLGSKVYLDLWVKVKKDWRNHAIELRNFGFQNE</sequence>
<feature type="region of interest" description="G3" evidence="9">
    <location>
        <begin position="74"/>
        <end position="77"/>
    </location>
</feature>
<dbReference type="InterPro" id="IPR005662">
    <property type="entry name" value="GTPase_Era-like"/>
</dbReference>
<dbReference type="InterPro" id="IPR004044">
    <property type="entry name" value="KH_dom_type_2"/>
</dbReference>
<evidence type="ECO:0000256" key="4">
    <source>
        <dbReference type="ARBA" id="ARBA00022741"/>
    </source>
</evidence>
<dbReference type="PROSITE" id="PS51713">
    <property type="entry name" value="G_ERA"/>
    <property type="match status" value="1"/>
</dbReference>
<keyword evidence="8" id="KW-1003">Cell membrane</keyword>
<feature type="binding site" evidence="8">
    <location>
        <begin position="136"/>
        <end position="139"/>
    </location>
    <ligand>
        <name>GTP</name>
        <dbReference type="ChEBI" id="CHEBI:37565"/>
    </ligand>
</feature>
<keyword evidence="8" id="KW-0699">rRNA-binding</keyword>
<dbReference type="InterPro" id="IPR015946">
    <property type="entry name" value="KH_dom-like_a/b"/>
</dbReference>
<feature type="region of interest" description="G2" evidence="9">
    <location>
        <begin position="53"/>
        <end position="57"/>
    </location>
</feature>
<dbReference type="Pfam" id="PF07650">
    <property type="entry name" value="KH_2"/>
    <property type="match status" value="1"/>
</dbReference>
<evidence type="ECO:0000256" key="2">
    <source>
        <dbReference type="ARBA" id="ARBA00020484"/>
    </source>
</evidence>
<evidence type="ECO:0000256" key="10">
    <source>
        <dbReference type="RuleBase" id="RU003761"/>
    </source>
</evidence>
<keyword evidence="7 8" id="KW-0472">Membrane</keyword>
<feature type="domain" description="Era-type G" evidence="12">
    <location>
        <begin position="19"/>
        <end position="186"/>
    </location>
</feature>
<evidence type="ECO:0000256" key="7">
    <source>
        <dbReference type="ARBA" id="ARBA00023136"/>
    </source>
</evidence>
<evidence type="ECO:0000256" key="6">
    <source>
        <dbReference type="ARBA" id="ARBA00023134"/>
    </source>
</evidence>
<evidence type="ECO:0000256" key="9">
    <source>
        <dbReference type="PROSITE-ProRule" id="PRU01050"/>
    </source>
</evidence>
<dbReference type="Pfam" id="PF01926">
    <property type="entry name" value="MMR_HSR1"/>
    <property type="match status" value="1"/>
</dbReference>
<dbReference type="NCBIfam" id="TIGR00231">
    <property type="entry name" value="small_GTP"/>
    <property type="match status" value="1"/>
</dbReference>
<dbReference type="FunFam" id="3.30.300.20:FF:000003">
    <property type="entry name" value="GTPase Era"/>
    <property type="match status" value="1"/>
</dbReference>
<dbReference type="GO" id="GO:0003924">
    <property type="term" value="F:GTPase activity"/>
    <property type="evidence" value="ECO:0007669"/>
    <property type="project" value="UniProtKB-UniRule"/>
</dbReference>
<dbReference type="GO" id="GO:0005886">
    <property type="term" value="C:plasma membrane"/>
    <property type="evidence" value="ECO:0007669"/>
    <property type="project" value="UniProtKB-SubCell"/>
</dbReference>
<name>A0A1E5L881_9FIRM</name>
<proteinExistence type="inferred from homology"/>
<dbReference type="GO" id="GO:0070181">
    <property type="term" value="F:small ribosomal subunit rRNA binding"/>
    <property type="evidence" value="ECO:0007669"/>
    <property type="project" value="UniProtKB-UniRule"/>
</dbReference>
<keyword evidence="4 8" id="KW-0547">Nucleotide-binding</keyword>
<dbReference type="Gene3D" id="3.30.300.20">
    <property type="match status" value="1"/>
</dbReference>
<comment type="subcellular location">
    <subcellularLocation>
        <location evidence="8">Cytoplasm</location>
    </subcellularLocation>
    <subcellularLocation>
        <location evidence="8">Cell membrane</location>
        <topology evidence="8">Peripheral membrane protein</topology>
    </subcellularLocation>
</comment>
<dbReference type="NCBIfam" id="TIGR00436">
    <property type="entry name" value="era"/>
    <property type="match status" value="1"/>
</dbReference>
<keyword evidence="5 8" id="KW-0694">RNA-binding</keyword>
<feature type="region of interest" description="G5" evidence="9">
    <location>
        <begin position="165"/>
        <end position="167"/>
    </location>
</feature>
<keyword evidence="8" id="KW-0963">Cytoplasm</keyword>
<comment type="caution">
    <text evidence="13">The sequence shown here is derived from an EMBL/GenBank/DDBJ whole genome shotgun (WGS) entry which is preliminary data.</text>
</comment>
<dbReference type="NCBIfam" id="NF000908">
    <property type="entry name" value="PRK00089.1"/>
    <property type="match status" value="1"/>
</dbReference>
<evidence type="ECO:0000313" key="13">
    <source>
        <dbReference type="EMBL" id="OEH86268.1"/>
    </source>
</evidence>
<organism evidence="13 14">
    <name type="scientific">Desulfuribacillus stibiiarsenatis</name>
    <dbReference type="NCBI Taxonomy" id="1390249"/>
    <lineage>
        <taxon>Bacteria</taxon>
        <taxon>Bacillati</taxon>
        <taxon>Bacillota</taxon>
        <taxon>Desulfuribacillia</taxon>
        <taxon>Desulfuribacillales</taxon>
        <taxon>Desulfuribacillaceae</taxon>
        <taxon>Desulfuribacillus</taxon>
    </lineage>
</organism>
<accession>A0A1E5L881</accession>
<dbReference type="InterPro" id="IPR006073">
    <property type="entry name" value="GTP-bd"/>
</dbReference>
<dbReference type="OrthoDB" id="9805918at2"/>
<dbReference type="SUPFAM" id="SSF54814">
    <property type="entry name" value="Prokaryotic type KH domain (KH-domain type II)"/>
    <property type="match status" value="1"/>
</dbReference>
<dbReference type="CDD" id="cd22534">
    <property type="entry name" value="KH-II_Era"/>
    <property type="match status" value="1"/>
</dbReference>
<feature type="region of interest" description="G4" evidence="9">
    <location>
        <begin position="136"/>
        <end position="139"/>
    </location>
</feature>
<evidence type="ECO:0000256" key="5">
    <source>
        <dbReference type="ARBA" id="ARBA00022884"/>
    </source>
</evidence>
<dbReference type="EMBL" id="MJAT01000006">
    <property type="protein sequence ID" value="OEH86268.1"/>
    <property type="molecule type" value="Genomic_DNA"/>
</dbReference>
<feature type="binding site" evidence="8">
    <location>
        <begin position="27"/>
        <end position="34"/>
    </location>
    <ligand>
        <name>GTP</name>
        <dbReference type="ChEBI" id="CHEBI:37565"/>
    </ligand>
</feature>
<evidence type="ECO:0000259" key="11">
    <source>
        <dbReference type="PROSITE" id="PS50823"/>
    </source>
</evidence>
<evidence type="ECO:0000256" key="8">
    <source>
        <dbReference type="HAMAP-Rule" id="MF_00367"/>
    </source>
</evidence>
<evidence type="ECO:0000259" key="12">
    <source>
        <dbReference type="PROSITE" id="PS51713"/>
    </source>
</evidence>
<dbReference type="GO" id="GO:0005829">
    <property type="term" value="C:cytosol"/>
    <property type="evidence" value="ECO:0007669"/>
    <property type="project" value="TreeGrafter"/>
</dbReference>
<dbReference type="SUPFAM" id="SSF52540">
    <property type="entry name" value="P-loop containing nucleoside triphosphate hydrolases"/>
    <property type="match status" value="1"/>
</dbReference>
<dbReference type="STRING" id="1390249.BHU72_11515"/>
<dbReference type="HAMAP" id="MF_00367">
    <property type="entry name" value="GTPase_Era"/>
    <property type="match status" value="1"/>
</dbReference>
<dbReference type="GO" id="GO:0043024">
    <property type="term" value="F:ribosomal small subunit binding"/>
    <property type="evidence" value="ECO:0007669"/>
    <property type="project" value="TreeGrafter"/>
</dbReference>
<dbReference type="AlphaFoldDB" id="A0A1E5L881"/>
<evidence type="ECO:0000256" key="3">
    <source>
        <dbReference type="ARBA" id="ARBA00022517"/>
    </source>
</evidence>
<protein>
    <recommendedName>
        <fullName evidence="2 8">GTPase Era</fullName>
    </recommendedName>
</protein>
<keyword evidence="3 8" id="KW-0690">Ribosome biogenesis</keyword>
<dbReference type="InterPro" id="IPR009019">
    <property type="entry name" value="KH_sf_prok-type"/>
</dbReference>
<dbReference type="CDD" id="cd04163">
    <property type="entry name" value="Era"/>
    <property type="match status" value="1"/>
</dbReference>
<dbReference type="FunFam" id="3.40.50.300:FF:000094">
    <property type="entry name" value="GTPase Era"/>
    <property type="match status" value="1"/>
</dbReference>
<dbReference type="Gene3D" id="3.40.50.300">
    <property type="entry name" value="P-loop containing nucleotide triphosphate hydrolases"/>
    <property type="match status" value="1"/>
</dbReference>
<dbReference type="GO" id="GO:0005525">
    <property type="term" value="F:GTP binding"/>
    <property type="evidence" value="ECO:0007669"/>
    <property type="project" value="UniProtKB-UniRule"/>
</dbReference>
<keyword evidence="14" id="KW-1185">Reference proteome</keyword>
<dbReference type="PANTHER" id="PTHR42698">
    <property type="entry name" value="GTPASE ERA"/>
    <property type="match status" value="1"/>
</dbReference>
<dbReference type="Proteomes" id="UP000095255">
    <property type="component" value="Unassembled WGS sequence"/>
</dbReference>
<gene>
    <name evidence="8" type="primary">era</name>
    <name evidence="13" type="ORF">BHU72_11515</name>
</gene>
<comment type="similarity">
    <text evidence="1 8 9 10">Belongs to the TRAFAC class TrmE-Era-EngA-EngB-Septin-like GTPase superfamily. Era GTPase family.</text>
</comment>
<comment type="function">
    <text evidence="8">An essential GTPase that binds both GDP and GTP, with rapid nucleotide exchange. Plays a role in 16S rRNA processing and 30S ribosomal subunit biogenesis and possibly also in cell cycle regulation and energy metabolism.</text>
</comment>